<keyword evidence="4" id="KW-1015">Disulfide bond</keyword>
<keyword evidence="8" id="KW-0413">Isomerase</keyword>
<dbReference type="OrthoDB" id="9796554at2"/>
<evidence type="ECO:0000256" key="1">
    <source>
        <dbReference type="ARBA" id="ARBA00004196"/>
    </source>
</evidence>
<proteinExistence type="predicted"/>
<name>A0A561DU49_9MICO</name>
<dbReference type="PROSITE" id="PS51257">
    <property type="entry name" value="PROKAR_LIPOPROTEIN"/>
    <property type="match status" value="1"/>
</dbReference>
<evidence type="ECO:0000313" key="9">
    <source>
        <dbReference type="Proteomes" id="UP000318297"/>
    </source>
</evidence>
<accession>A0A561DU49</accession>
<comment type="caution">
    <text evidence="8">The sequence shown here is derived from an EMBL/GenBank/DDBJ whole genome shotgun (WGS) entry which is preliminary data.</text>
</comment>
<evidence type="ECO:0000256" key="3">
    <source>
        <dbReference type="ARBA" id="ARBA00022968"/>
    </source>
</evidence>
<feature type="chain" id="PRO_5022104099" evidence="6">
    <location>
        <begin position="20"/>
        <end position="196"/>
    </location>
</feature>
<keyword evidence="3" id="KW-0735">Signal-anchor</keyword>
<gene>
    <name evidence="8" type="ORF">BKA23_3545</name>
</gene>
<dbReference type="PANTHER" id="PTHR42852">
    <property type="entry name" value="THIOL:DISULFIDE INTERCHANGE PROTEIN DSBE"/>
    <property type="match status" value="1"/>
</dbReference>
<feature type="domain" description="Thioredoxin" evidence="7">
    <location>
        <begin position="51"/>
        <end position="194"/>
    </location>
</feature>
<dbReference type="InterPro" id="IPR000866">
    <property type="entry name" value="AhpC/TSA"/>
</dbReference>
<keyword evidence="6" id="KW-0732">Signal</keyword>
<protein>
    <submittedName>
        <fullName evidence="8">Thiol-disulfide isomerase/thioredoxin</fullName>
    </submittedName>
</protein>
<feature type="signal peptide" evidence="6">
    <location>
        <begin position="1"/>
        <end position="19"/>
    </location>
</feature>
<evidence type="ECO:0000256" key="4">
    <source>
        <dbReference type="ARBA" id="ARBA00023157"/>
    </source>
</evidence>
<dbReference type="InterPro" id="IPR050553">
    <property type="entry name" value="Thioredoxin_ResA/DsbE_sf"/>
</dbReference>
<dbReference type="Pfam" id="PF00578">
    <property type="entry name" value="AhpC-TSA"/>
    <property type="match status" value="1"/>
</dbReference>
<dbReference type="CDD" id="cd02966">
    <property type="entry name" value="TlpA_like_family"/>
    <property type="match status" value="1"/>
</dbReference>
<organism evidence="8 9">
    <name type="scientific">Rudaeicoccus suwonensis</name>
    <dbReference type="NCBI Taxonomy" id="657409"/>
    <lineage>
        <taxon>Bacteria</taxon>
        <taxon>Bacillati</taxon>
        <taxon>Actinomycetota</taxon>
        <taxon>Actinomycetes</taxon>
        <taxon>Micrococcales</taxon>
        <taxon>Dermacoccaceae</taxon>
        <taxon>Rudaeicoccus</taxon>
    </lineage>
</organism>
<keyword evidence="3" id="KW-0812">Transmembrane</keyword>
<comment type="subcellular location">
    <subcellularLocation>
        <location evidence="1">Cell envelope</location>
    </subcellularLocation>
</comment>
<dbReference type="GO" id="GO:0016209">
    <property type="term" value="F:antioxidant activity"/>
    <property type="evidence" value="ECO:0007669"/>
    <property type="project" value="InterPro"/>
</dbReference>
<evidence type="ECO:0000256" key="2">
    <source>
        <dbReference type="ARBA" id="ARBA00022748"/>
    </source>
</evidence>
<evidence type="ECO:0000313" key="8">
    <source>
        <dbReference type="EMBL" id="TWE06895.1"/>
    </source>
</evidence>
<dbReference type="GO" id="GO:0017004">
    <property type="term" value="P:cytochrome complex assembly"/>
    <property type="evidence" value="ECO:0007669"/>
    <property type="project" value="UniProtKB-KW"/>
</dbReference>
<dbReference type="PANTHER" id="PTHR42852:SF6">
    <property type="entry name" value="THIOL:DISULFIDE INTERCHANGE PROTEIN DSBE"/>
    <property type="match status" value="1"/>
</dbReference>
<dbReference type="SUPFAM" id="SSF52833">
    <property type="entry name" value="Thioredoxin-like"/>
    <property type="match status" value="1"/>
</dbReference>
<sequence>MKRTALVAIALCVATFGLAACSSGSGESISQQANKGDDKNYIAGDGTVVQLASSDRGKPVLLTGKLLDGQPWSSADYAGKIIVVNAWGSWCPPCQAEMPQLEAAWKQFQKQGNIVMIGVDLNEGPQTAAAYLESVGVTYPSLQSDGGKALLELQNKATATPSTLVLDSQHRIAARVAGATTESTLLGLVQDAEGSK</sequence>
<dbReference type="GO" id="GO:0016853">
    <property type="term" value="F:isomerase activity"/>
    <property type="evidence" value="ECO:0007669"/>
    <property type="project" value="UniProtKB-KW"/>
</dbReference>
<dbReference type="Gene3D" id="3.40.30.10">
    <property type="entry name" value="Glutaredoxin"/>
    <property type="match status" value="1"/>
</dbReference>
<dbReference type="InterPro" id="IPR013766">
    <property type="entry name" value="Thioredoxin_domain"/>
</dbReference>
<dbReference type="EMBL" id="VIVQ01000007">
    <property type="protein sequence ID" value="TWE06895.1"/>
    <property type="molecule type" value="Genomic_DNA"/>
</dbReference>
<dbReference type="Proteomes" id="UP000318297">
    <property type="component" value="Unassembled WGS sequence"/>
</dbReference>
<dbReference type="AlphaFoldDB" id="A0A561DU49"/>
<keyword evidence="5" id="KW-0676">Redox-active center</keyword>
<keyword evidence="2" id="KW-0201">Cytochrome c-type biogenesis</keyword>
<reference evidence="8 9" key="1">
    <citation type="submission" date="2019-06" db="EMBL/GenBank/DDBJ databases">
        <title>Sequencing the genomes of 1000 actinobacteria strains.</title>
        <authorList>
            <person name="Klenk H.-P."/>
        </authorList>
    </citation>
    <scope>NUCLEOTIDE SEQUENCE [LARGE SCALE GENOMIC DNA]</scope>
    <source>
        <strain evidence="8 9">DSM 19560</strain>
    </source>
</reference>
<dbReference type="PROSITE" id="PS51352">
    <property type="entry name" value="THIOREDOXIN_2"/>
    <property type="match status" value="1"/>
</dbReference>
<dbReference type="RefSeq" id="WP_145230890.1">
    <property type="nucleotide sequence ID" value="NZ_VIVQ01000007.1"/>
</dbReference>
<keyword evidence="9" id="KW-1185">Reference proteome</keyword>
<evidence type="ECO:0000259" key="7">
    <source>
        <dbReference type="PROSITE" id="PS51352"/>
    </source>
</evidence>
<dbReference type="GO" id="GO:0030313">
    <property type="term" value="C:cell envelope"/>
    <property type="evidence" value="ECO:0007669"/>
    <property type="project" value="UniProtKB-SubCell"/>
</dbReference>
<dbReference type="InterPro" id="IPR036249">
    <property type="entry name" value="Thioredoxin-like_sf"/>
</dbReference>
<dbReference type="GO" id="GO:0016491">
    <property type="term" value="F:oxidoreductase activity"/>
    <property type="evidence" value="ECO:0007669"/>
    <property type="project" value="InterPro"/>
</dbReference>
<evidence type="ECO:0000256" key="5">
    <source>
        <dbReference type="ARBA" id="ARBA00023284"/>
    </source>
</evidence>
<evidence type="ECO:0000256" key="6">
    <source>
        <dbReference type="SAM" id="SignalP"/>
    </source>
</evidence>